<gene>
    <name evidence="1" type="ORF">BLNAU_4797</name>
</gene>
<proteinExistence type="predicted"/>
<dbReference type="Proteomes" id="UP001281761">
    <property type="component" value="Unassembled WGS sequence"/>
</dbReference>
<protein>
    <submittedName>
        <fullName evidence="1">Uncharacterized protein</fullName>
    </submittedName>
</protein>
<evidence type="ECO:0000313" key="1">
    <source>
        <dbReference type="EMBL" id="KAK2960244.1"/>
    </source>
</evidence>
<organism evidence="1 2">
    <name type="scientific">Blattamonas nauphoetae</name>
    <dbReference type="NCBI Taxonomy" id="2049346"/>
    <lineage>
        <taxon>Eukaryota</taxon>
        <taxon>Metamonada</taxon>
        <taxon>Preaxostyla</taxon>
        <taxon>Oxymonadida</taxon>
        <taxon>Blattamonas</taxon>
    </lineage>
</organism>
<reference evidence="1 2" key="1">
    <citation type="journal article" date="2022" name="bioRxiv">
        <title>Genomics of Preaxostyla Flagellates Illuminates Evolutionary Transitions and the Path Towards Mitochondrial Loss.</title>
        <authorList>
            <person name="Novak L.V.F."/>
            <person name="Treitli S.C."/>
            <person name="Pyrih J."/>
            <person name="Halakuc P."/>
            <person name="Pipaliya S.V."/>
            <person name="Vacek V."/>
            <person name="Brzon O."/>
            <person name="Soukal P."/>
            <person name="Eme L."/>
            <person name="Dacks J.B."/>
            <person name="Karnkowska A."/>
            <person name="Elias M."/>
            <person name="Hampl V."/>
        </authorList>
    </citation>
    <scope>NUCLEOTIDE SEQUENCE [LARGE SCALE GENOMIC DNA]</scope>
    <source>
        <strain evidence="1">NAU3</strain>
        <tissue evidence="1">Gut</tissue>
    </source>
</reference>
<sequence length="102" mass="11792">MEIVLRMPVFLAIPSYLAYLENDESIRTSLSFIVDAQQNWNNAKGEERQMGKTMHRMLRMEGIEDAIEAKLQNNKNGIIGRWIVARSRELNNMLGTNLPKQE</sequence>
<dbReference type="EMBL" id="JARBJD010000024">
    <property type="protein sequence ID" value="KAK2960244.1"/>
    <property type="molecule type" value="Genomic_DNA"/>
</dbReference>
<name>A0ABQ9Y9B1_9EUKA</name>
<accession>A0ABQ9Y9B1</accession>
<evidence type="ECO:0000313" key="2">
    <source>
        <dbReference type="Proteomes" id="UP001281761"/>
    </source>
</evidence>
<comment type="caution">
    <text evidence="1">The sequence shown here is derived from an EMBL/GenBank/DDBJ whole genome shotgun (WGS) entry which is preliminary data.</text>
</comment>
<keyword evidence="2" id="KW-1185">Reference proteome</keyword>